<feature type="region of interest" description="Disordered" evidence="1">
    <location>
        <begin position="26"/>
        <end position="48"/>
    </location>
</feature>
<proteinExistence type="predicted"/>
<evidence type="ECO:0000313" key="2">
    <source>
        <dbReference type="EMBL" id="KAJ1206352.1"/>
    </source>
</evidence>
<gene>
    <name evidence="2" type="ORF">NDU88_001759</name>
</gene>
<protein>
    <submittedName>
        <fullName evidence="2">Uncharacterized protein</fullName>
    </submittedName>
</protein>
<comment type="caution">
    <text evidence="2">The sequence shown here is derived from an EMBL/GenBank/DDBJ whole genome shotgun (WGS) entry which is preliminary data.</text>
</comment>
<evidence type="ECO:0000313" key="3">
    <source>
        <dbReference type="Proteomes" id="UP001066276"/>
    </source>
</evidence>
<feature type="compositionally biased region" description="Basic and acidic residues" evidence="1">
    <location>
        <begin position="31"/>
        <end position="47"/>
    </location>
</feature>
<dbReference type="Proteomes" id="UP001066276">
    <property type="component" value="Chromosome 1_2"/>
</dbReference>
<reference evidence="2" key="1">
    <citation type="journal article" date="2022" name="bioRxiv">
        <title>Sequencing and chromosome-scale assembly of the giantPleurodeles waltlgenome.</title>
        <authorList>
            <person name="Brown T."/>
            <person name="Elewa A."/>
            <person name="Iarovenko S."/>
            <person name="Subramanian E."/>
            <person name="Araus A.J."/>
            <person name="Petzold A."/>
            <person name="Susuki M."/>
            <person name="Suzuki K.-i.T."/>
            <person name="Hayashi T."/>
            <person name="Toyoda A."/>
            <person name="Oliveira C."/>
            <person name="Osipova E."/>
            <person name="Leigh N.D."/>
            <person name="Simon A."/>
            <person name="Yun M.H."/>
        </authorList>
    </citation>
    <scope>NUCLEOTIDE SEQUENCE</scope>
    <source>
        <strain evidence="2">20211129_DDA</strain>
        <tissue evidence="2">Liver</tissue>
    </source>
</reference>
<keyword evidence="3" id="KW-1185">Reference proteome</keyword>
<dbReference type="AlphaFoldDB" id="A0AAV7W0E8"/>
<organism evidence="2 3">
    <name type="scientific">Pleurodeles waltl</name>
    <name type="common">Iberian ribbed newt</name>
    <dbReference type="NCBI Taxonomy" id="8319"/>
    <lineage>
        <taxon>Eukaryota</taxon>
        <taxon>Metazoa</taxon>
        <taxon>Chordata</taxon>
        <taxon>Craniata</taxon>
        <taxon>Vertebrata</taxon>
        <taxon>Euteleostomi</taxon>
        <taxon>Amphibia</taxon>
        <taxon>Batrachia</taxon>
        <taxon>Caudata</taxon>
        <taxon>Salamandroidea</taxon>
        <taxon>Salamandridae</taxon>
        <taxon>Pleurodelinae</taxon>
        <taxon>Pleurodeles</taxon>
    </lineage>
</organism>
<accession>A0AAV7W0E8</accession>
<name>A0AAV7W0E8_PLEWA</name>
<sequence length="258" mass="28211">MGRVVVRQEGAHARLDARAAVKRKKQAQLTIEKDSERRERSLEERSWRGANKMAAPCTGVNEAIIVISGEEDREDDQLVLTHITGKPVLNITSGESGFRQFVPRLVSPMLRNVQEWEVENQQKNKAREQVEFVDSSGLVMRGTICGETSGSGESGMAQVRLDFWQSGVGASQTGCDGTHVLDEQGEQSTRQLGRPPQGQQLLVRVGAPSGRRLEERVQSGAVCLTTGELRGPCLGVQDFYPMHEGVPSTCRGAAVTKT</sequence>
<evidence type="ECO:0000256" key="1">
    <source>
        <dbReference type="SAM" id="MobiDB-lite"/>
    </source>
</evidence>
<dbReference type="EMBL" id="JANPWB010000002">
    <property type="protein sequence ID" value="KAJ1206352.1"/>
    <property type="molecule type" value="Genomic_DNA"/>
</dbReference>